<organism evidence="1 2">
    <name type="scientific">Alkalibacillus salilacus</name>
    <dbReference type="NCBI Taxonomy" id="284582"/>
    <lineage>
        <taxon>Bacteria</taxon>
        <taxon>Bacillati</taxon>
        <taxon>Bacillota</taxon>
        <taxon>Bacilli</taxon>
        <taxon>Bacillales</taxon>
        <taxon>Bacillaceae</taxon>
        <taxon>Alkalibacillus</taxon>
    </lineage>
</organism>
<dbReference type="Proteomes" id="UP001224359">
    <property type="component" value="Unassembled WGS sequence"/>
</dbReference>
<proteinExistence type="predicted"/>
<keyword evidence="2" id="KW-1185">Reference proteome</keyword>
<accession>A0ABT9VIS8</accession>
<evidence type="ECO:0000313" key="2">
    <source>
        <dbReference type="Proteomes" id="UP001224359"/>
    </source>
</evidence>
<comment type="caution">
    <text evidence="1">The sequence shown here is derived from an EMBL/GenBank/DDBJ whole genome shotgun (WGS) entry which is preliminary data.</text>
</comment>
<evidence type="ECO:0000313" key="1">
    <source>
        <dbReference type="EMBL" id="MDQ0160866.1"/>
    </source>
</evidence>
<reference evidence="1 2" key="1">
    <citation type="submission" date="2023-07" db="EMBL/GenBank/DDBJ databases">
        <title>Genomic Encyclopedia of Type Strains, Phase IV (KMG-IV): sequencing the most valuable type-strain genomes for metagenomic binning, comparative biology and taxonomic classification.</title>
        <authorList>
            <person name="Goeker M."/>
        </authorList>
    </citation>
    <scope>NUCLEOTIDE SEQUENCE [LARGE SCALE GENOMIC DNA]</scope>
    <source>
        <strain evidence="1 2">DSM 16460</strain>
    </source>
</reference>
<dbReference type="EMBL" id="JAUSTQ010000021">
    <property type="protein sequence ID" value="MDQ0160866.1"/>
    <property type="molecule type" value="Genomic_DNA"/>
</dbReference>
<gene>
    <name evidence="1" type="ORF">J2S77_002873</name>
</gene>
<name>A0ABT9VIS8_9BACI</name>
<protein>
    <submittedName>
        <fullName evidence="1">Uncharacterized protein</fullName>
    </submittedName>
</protein>
<sequence>MMKLWESIPKEIKEMVAMSMFTIVTTLIALAASEELV</sequence>